<comment type="subcellular location">
    <subcellularLocation>
        <location evidence="1">Cell membrane</location>
        <topology evidence="1">Multi-pass membrane protein</topology>
    </subcellularLocation>
</comment>
<dbReference type="Pfam" id="PF00001">
    <property type="entry name" value="7tm_1"/>
    <property type="match status" value="1"/>
</dbReference>
<gene>
    <name evidence="8" type="ORF">FSP39_003329</name>
</gene>
<evidence type="ECO:0000313" key="9">
    <source>
        <dbReference type="Proteomes" id="UP001186944"/>
    </source>
</evidence>
<dbReference type="EMBL" id="VSWD01000001">
    <property type="protein sequence ID" value="KAK3108213.1"/>
    <property type="molecule type" value="Genomic_DNA"/>
</dbReference>
<feature type="transmembrane region" description="Helical" evidence="6">
    <location>
        <begin position="290"/>
        <end position="314"/>
    </location>
</feature>
<evidence type="ECO:0000256" key="2">
    <source>
        <dbReference type="ARBA" id="ARBA00022475"/>
    </source>
</evidence>
<evidence type="ECO:0000259" key="7">
    <source>
        <dbReference type="PROSITE" id="PS50262"/>
    </source>
</evidence>
<comment type="caution">
    <text evidence="8">The sequence shown here is derived from an EMBL/GenBank/DDBJ whole genome shotgun (WGS) entry which is preliminary data.</text>
</comment>
<feature type="domain" description="G-protein coupled receptors family 1 profile" evidence="7">
    <location>
        <begin position="83"/>
        <end position="350"/>
    </location>
</feature>
<proteinExistence type="predicted"/>
<sequence>MDTTTSIWSYAESLINDTVVDTTVIPFNQNTTGLGLYTNFVSYINSTTWANLQPQNFQDRADKILKQPDTIVRLILCSLALVTNILSIMATANIPKGLSMHSKLIISLAIADMIVPISIFMYILNKVLNTPKVGRLFTPEERLSSACMFQFVNSINVMAHLISLFNLFAMALDHYIAIMKPLHYIHIMNRFRGNLLIIVLWVTAFVGGFSSFLAGFSGPDKNDRYLNFCEKIFSAEYQAEYIPVVATFICLGLILFIYIRIYFEVKSMAANVAPFENDEMHNNKARWTTLVIIGTFVVCWLPYMTFQVVMVIQIHIDSESVQKLFAIFLKTNKYLYALLLVNCILDPIIYAVRLKHVQQGYIHMLARCSKVYRRKIHEEEVSLSNPAFSMSRKKSDITGRMSISHGHFGNDVNEVNELTPMNEERTEFSELNSSVNGNIDSREYTKVVINDSNHNNYANCSRQDIENVS</sequence>
<feature type="transmembrane region" description="Helical" evidence="6">
    <location>
        <begin position="104"/>
        <end position="123"/>
    </location>
</feature>
<organism evidence="8 9">
    <name type="scientific">Pinctada imbricata</name>
    <name type="common">Atlantic pearl-oyster</name>
    <name type="synonym">Pinctada martensii</name>
    <dbReference type="NCBI Taxonomy" id="66713"/>
    <lineage>
        <taxon>Eukaryota</taxon>
        <taxon>Metazoa</taxon>
        <taxon>Spiralia</taxon>
        <taxon>Lophotrochozoa</taxon>
        <taxon>Mollusca</taxon>
        <taxon>Bivalvia</taxon>
        <taxon>Autobranchia</taxon>
        <taxon>Pteriomorphia</taxon>
        <taxon>Pterioida</taxon>
        <taxon>Pterioidea</taxon>
        <taxon>Pteriidae</taxon>
        <taxon>Pinctada</taxon>
    </lineage>
</organism>
<evidence type="ECO:0000256" key="5">
    <source>
        <dbReference type="ARBA" id="ARBA00023136"/>
    </source>
</evidence>
<dbReference type="CDD" id="cd00637">
    <property type="entry name" value="7tm_classA_rhodopsin-like"/>
    <property type="match status" value="1"/>
</dbReference>
<evidence type="ECO:0000256" key="4">
    <source>
        <dbReference type="ARBA" id="ARBA00022989"/>
    </source>
</evidence>
<feature type="transmembrane region" description="Helical" evidence="6">
    <location>
        <begin position="241"/>
        <end position="259"/>
    </location>
</feature>
<dbReference type="Gene3D" id="1.20.1070.10">
    <property type="entry name" value="Rhodopsin 7-helix transmembrane proteins"/>
    <property type="match status" value="1"/>
</dbReference>
<dbReference type="GO" id="GO:0005886">
    <property type="term" value="C:plasma membrane"/>
    <property type="evidence" value="ECO:0007669"/>
    <property type="project" value="UniProtKB-SubCell"/>
</dbReference>
<evidence type="ECO:0000313" key="8">
    <source>
        <dbReference type="EMBL" id="KAK3108213.1"/>
    </source>
</evidence>
<evidence type="ECO:0000256" key="6">
    <source>
        <dbReference type="SAM" id="Phobius"/>
    </source>
</evidence>
<feature type="transmembrane region" description="Helical" evidence="6">
    <location>
        <begin position="143"/>
        <end position="172"/>
    </location>
</feature>
<dbReference type="PROSITE" id="PS50262">
    <property type="entry name" value="G_PROTEIN_RECEP_F1_2"/>
    <property type="match status" value="1"/>
</dbReference>
<accession>A0AA88YWU7</accession>
<dbReference type="GO" id="GO:0004930">
    <property type="term" value="F:G protein-coupled receptor activity"/>
    <property type="evidence" value="ECO:0007669"/>
    <property type="project" value="InterPro"/>
</dbReference>
<keyword evidence="3 6" id="KW-0812">Transmembrane</keyword>
<keyword evidence="2" id="KW-1003">Cell membrane</keyword>
<dbReference type="SUPFAM" id="SSF81321">
    <property type="entry name" value="Family A G protein-coupled receptor-like"/>
    <property type="match status" value="1"/>
</dbReference>
<protein>
    <recommendedName>
        <fullName evidence="7">G-protein coupled receptors family 1 profile domain-containing protein</fullName>
    </recommendedName>
</protein>
<feature type="transmembrane region" description="Helical" evidence="6">
    <location>
        <begin position="193"/>
        <end position="216"/>
    </location>
</feature>
<reference evidence="8" key="1">
    <citation type="submission" date="2019-08" db="EMBL/GenBank/DDBJ databases">
        <title>The improved chromosome-level genome for the pearl oyster Pinctada fucata martensii using PacBio sequencing and Hi-C.</title>
        <authorList>
            <person name="Zheng Z."/>
        </authorList>
    </citation>
    <scope>NUCLEOTIDE SEQUENCE</scope>
    <source>
        <strain evidence="8">ZZ-2019</strain>
        <tissue evidence="8">Adductor muscle</tissue>
    </source>
</reference>
<dbReference type="InterPro" id="IPR017452">
    <property type="entry name" value="GPCR_Rhodpsn_7TM"/>
</dbReference>
<evidence type="ECO:0000256" key="3">
    <source>
        <dbReference type="ARBA" id="ARBA00022692"/>
    </source>
</evidence>
<keyword evidence="5 6" id="KW-0472">Membrane</keyword>
<evidence type="ECO:0000256" key="1">
    <source>
        <dbReference type="ARBA" id="ARBA00004651"/>
    </source>
</evidence>
<keyword evidence="4 6" id="KW-1133">Transmembrane helix</keyword>
<dbReference type="InterPro" id="IPR000276">
    <property type="entry name" value="GPCR_Rhodpsn"/>
</dbReference>
<dbReference type="PRINTS" id="PR00237">
    <property type="entry name" value="GPCRRHODOPSN"/>
</dbReference>
<feature type="transmembrane region" description="Helical" evidence="6">
    <location>
        <begin position="71"/>
        <end position="92"/>
    </location>
</feature>
<name>A0AA88YWU7_PINIB</name>
<dbReference type="Proteomes" id="UP001186944">
    <property type="component" value="Unassembled WGS sequence"/>
</dbReference>
<feature type="transmembrane region" description="Helical" evidence="6">
    <location>
        <begin position="334"/>
        <end position="352"/>
    </location>
</feature>
<keyword evidence="9" id="KW-1185">Reference proteome</keyword>
<dbReference type="PANTHER" id="PTHR22750">
    <property type="entry name" value="G-PROTEIN COUPLED RECEPTOR"/>
    <property type="match status" value="1"/>
</dbReference>
<dbReference type="AlphaFoldDB" id="A0AA88YWU7"/>